<protein>
    <submittedName>
        <fullName evidence="2">Uncharacterized protein</fullName>
    </submittedName>
</protein>
<accession>A0A0N7MQC7</accession>
<accession>A0A0P1MNJ8</accession>
<sequence length="282" mass="33182">MKKIILFIVLLRIATLNAQDKNLLSIINVQFFIKVQPNYEIVNAYFPFLSNVKVYKFELERQVLNVIPNIRSSGPIFYDFDLGLVWKNITLSLRLSTTYLAPIKPTGNYITKNNVFLNKLDRSIPGFTNLNLQYKFLKYLELFIQYENKTIGYSTSKDPLNTVVYFTGRYKLSNVIILGGCIDFEIAKLKMLQSVGMSLFGKYSHDFLVFNTHQDSGKFLIYLQPFREQGTLNIFSYTANFGYKIRDDMQFDLFFEYRYSRSKEIFKESLYRFGVRFILIFL</sequence>
<accession>A0A0P1LQ63</accession>
<organism evidence="2 3">
    <name type="scientific">Candidatus Kryptonium thompsonii</name>
    <dbReference type="NCBI Taxonomy" id="1633631"/>
    <lineage>
        <taxon>Bacteria</taxon>
        <taxon>Pseudomonadati</taxon>
        <taxon>Candidatus Kryptoniota</taxon>
        <taxon>Candidatus Kryptonium</taxon>
    </lineage>
</organism>
<feature type="chain" id="PRO_5015043527" evidence="1">
    <location>
        <begin position="19"/>
        <end position="282"/>
    </location>
</feature>
<dbReference type="STRING" id="1633631.GCA_001442925_00352"/>
<dbReference type="Proteomes" id="UP000182011">
    <property type="component" value="Unassembled WGS sequence"/>
</dbReference>
<evidence type="ECO:0000256" key="1">
    <source>
        <dbReference type="SAM" id="SignalP"/>
    </source>
</evidence>
<accession>A0A0P1MW70</accession>
<gene>
    <name evidence="2" type="ORF">JGI4_00350</name>
</gene>
<evidence type="ECO:0000313" key="3">
    <source>
        <dbReference type="Proteomes" id="UP000182011"/>
    </source>
</evidence>
<dbReference type="RefSeq" id="WP_047133880.1">
    <property type="nucleotide sequence ID" value="NZ_CZVJ01000031.1"/>
</dbReference>
<dbReference type="AlphaFoldDB" id="A0A0P1M1M5"/>
<accession>A0A0S4MRU2</accession>
<feature type="signal peptide" evidence="1">
    <location>
        <begin position="1"/>
        <end position="18"/>
    </location>
</feature>
<proteinExistence type="predicted"/>
<accession>A0A0P1P4S7</accession>
<dbReference type="EMBL" id="FAOP01000002">
    <property type="protein sequence ID" value="CUU01746.1"/>
    <property type="molecule type" value="Genomic_DNA"/>
</dbReference>
<evidence type="ECO:0000313" key="2">
    <source>
        <dbReference type="EMBL" id="CUU01746.1"/>
    </source>
</evidence>
<accession>A0A0P1LB83</accession>
<accession>A0A0P1M1M5</accession>
<reference evidence="2 3" key="1">
    <citation type="submission" date="2015-11" db="EMBL/GenBank/DDBJ databases">
        <authorList>
            <person name="Zhang Y."/>
            <person name="Guo Z."/>
        </authorList>
    </citation>
    <scope>NUCLEOTIDE SEQUENCE [LARGE SCALE GENOMIC DNA]</scope>
    <source>
        <strain evidence="2">JGI-4</strain>
    </source>
</reference>
<name>A0A0P1M1M5_9BACT</name>
<keyword evidence="1" id="KW-0732">Signal</keyword>
<accession>A0A0P1LJK8</accession>